<keyword evidence="10 12" id="KW-0630">Potassium</keyword>
<name>A0A0A3XU45_BRAJP</name>
<proteinExistence type="inferred from homology"/>
<feature type="binding site" evidence="12">
    <location>
        <position position="289"/>
    </location>
    <ligand>
        <name>K(+)</name>
        <dbReference type="ChEBI" id="CHEBI:29103"/>
    </ligand>
</feature>
<sequence>MSPRPLMFFGTTNLDLCFNVERLPTPGESLMGSLKQNAGGKGANQAVAAARLGLRPSFYTRLGDDDAGRSLLQALREAGVRLDAIEVCPGEISGSALVLVGDDGSNMIVIDPGANANVTPSMVEKAAEFIERDAIVVAEMGMPVPALNHLFALKSVKKFDLIFNPAPVRAGLSPAAWRSVDFVTPNQTEAFELTGVEVHDFDGAAHAAGKLLDLGPKAALITLGAQGAYYADASATFALRAFPVKVVDTTAAGDAFNGAFAASLAHRLPIREAIKKALAVAALCVTRRGAQRSMPSSWAVDEFLNSQSILELE</sequence>
<dbReference type="AlphaFoldDB" id="A0A0A3XU45"/>
<gene>
    <name evidence="12" type="primary">rbsK</name>
    <name evidence="14" type="ORF">MA20_20275</name>
</gene>
<dbReference type="HAMAP" id="MF_01987">
    <property type="entry name" value="Ribokinase"/>
    <property type="match status" value="1"/>
</dbReference>
<comment type="catalytic activity">
    <reaction evidence="12">
        <text>D-ribose + ATP = D-ribose 5-phosphate + ADP + H(+)</text>
        <dbReference type="Rhea" id="RHEA:13697"/>
        <dbReference type="ChEBI" id="CHEBI:15378"/>
        <dbReference type="ChEBI" id="CHEBI:30616"/>
        <dbReference type="ChEBI" id="CHEBI:47013"/>
        <dbReference type="ChEBI" id="CHEBI:78346"/>
        <dbReference type="ChEBI" id="CHEBI:456216"/>
        <dbReference type="EC" id="2.7.1.15"/>
    </reaction>
</comment>
<evidence type="ECO:0000256" key="9">
    <source>
        <dbReference type="ARBA" id="ARBA00022842"/>
    </source>
</evidence>
<dbReference type="GO" id="GO:0004747">
    <property type="term" value="F:ribokinase activity"/>
    <property type="evidence" value="ECO:0007669"/>
    <property type="project" value="UniProtKB-UniRule"/>
</dbReference>
<evidence type="ECO:0000313" key="14">
    <source>
        <dbReference type="EMBL" id="KGT77977.1"/>
    </source>
</evidence>
<dbReference type="PANTHER" id="PTHR10584:SF166">
    <property type="entry name" value="RIBOKINASE"/>
    <property type="match status" value="1"/>
</dbReference>
<dbReference type="InterPro" id="IPR002139">
    <property type="entry name" value="Ribo/fructo_kinase"/>
</dbReference>
<comment type="caution">
    <text evidence="12">Lacks conserved residue(s) required for the propagation of feature annotation.</text>
</comment>
<dbReference type="GO" id="GO:0019303">
    <property type="term" value="P:D-ribose catabolic process"/>
    <property type="evidence" value="ECO:0007669"/>
    <property type="project" value="UniProtKB-UniRule"/>
</dbReference>
<comment type="pathway">
    <text evidence="12">Carbohydrate metabolism; D-ribose degradation; D-ribose 5-phosphate from beta-D-ribopyranose: step 2/2.</text>
</comment>
<evidence type="ECO:0000256" key="11">
    <source>
        <dbReference type="ARBA" id="ARBA00023277"/>
    </source>
</evidence>
<dbReference type="CDD" id="cd01174">
    <property type="entry name" value="ribokinase"/>
    <property type="match status" value="1"/>
</dbReference>
<evidence type="ECO:0000313" key="15">
    <source>
        <dbReference type="Proteomes" id="UP000030377"/>
    </source>
</evidence>
<dbReference type="RefSeq" id="WP_041956617.1">
    <property type="nucleotide sequence ID" value="NZ_JRPN01000017.1"/>
</dbReference>
<dbReference type="InterPro" id="IPR011611">
    <property type="entry name" value="PfkB_dom"/>
</dbReference>
<dbReference type="Gene3D" id="3.40.1190.20">
    <property type="match status" value="1"/>
</dbReference>
<dbReference type="InterPro" id="IPR011877">
    <property type="entry name" value="Ribokinase"/>
</dbReference>
<keyword evidence="8 12" id="KW-0067">ATP-binding</keyword>
<feature type="binding site" evidence="12">
    <location>
        <position position="287"/>
    </location>
    <ligand>
        <name>K(+)</name>
        <dbReference type="ChEBI" id="CHEBI:29103"/>
    </ligand>
</feature>
<dbReference type="Proteomes" id="UP000030377">
    <property type="component" value="Unassembled WGS sequence"/>
</dbReference>
<comment type="activity regulation">
    <text evidence="12">Activated by a monovalent cation that binds near, but not in, the active site. The most likely occupant of the site in vivo is potassium. Ion binding induces a conformational change that may alter substrate affinity.</text>
</comment>
<comment type="subcellular location">
    <subcellularLocation>
        <location evidence="12">Cytoplasm</location>
    </subcellularLocation>
</comment>
<dbReference type="GO" id="GO:0005829">
    <property type="term" value="C:cytosol"/>
    <property type="evidence" value="ECO:0007669"/>
    <property type="project" value="TreeGrafter"/>
</dbReference>
<comment type="cofactor">
    <cofactor evidence="12">
        <name>Mg(2+)</name>
        <dbReference type="ChEBI" id="CHEBI:18420"/>
    </cofactor>
    <text evidence="12">Requires a divalent cation, most likely magnesium in vivo, as an electrophilic catalyst to aid phosphoryl group transfer. It is the chelate of the metal and the nucleotide that is the actual substrate.</text>
</comment>
<dbReference type="PROSITE" id="PS00584">
    <property type="entry name" value="PFKB_KINASES_2"/>
    <property type="match status" value="1"/>
</dbReference>
<feature type="binding site" evidence="12">
    <location>
        <position position="293"/>
    </location>
    <ligand>
        <name>K(+)</name>
        <dbReference type="ChEBI" id="CHEBI:29103"/>
    </ligand>
</feature>
<dbReference type="InterPro" id="IPR002173">
    <property type="entry name" value="Carboh/pur_kinase_PfkB_CS"/>
</dbReference>
<protein>
    <recommendedName>
        <fullName evidence="3 12">Ribokinase</fullName>
        <shortName evidence="12">RK</shortName>
        <ecNumber evidence="2 12">2.7.1.15</ecNumber>
    </recommendedName>
</protein>
<comment type="similarity">
    <text evidence="1">Belongs to the carbohydrate kinase pfkB family.</text>
</comment>
<comment type="subunit">
    <text evidence="12">Homodimer.</text>
</comment>
<evidence type="ECO:0000256" key="10">
    <source>
        <dbReference type="ARBA" id="ARBA00022958"/>
    </source>
</evidence>
<dbReference type="SUPFAM" id="SSF53613">
    <property type="entry name" value="Ribokinase-like"/>
    <property type="match status" value="1"/>
</dbReference>
<feature type="active site" description="Proton acceptor" evidence="12">
    <location>
        <position position="254"/>
    </location>
</feature>
<comment type="function">
    <text evidence="12">Catalyzes the phosphorylation of ribose at O-5 in a reaction requiring ATP and magnesium. The resulting D-ribose-5-phosphate can then be used either for sythesis of nucleotides, histidine, and tryptophan, or as a component of the pentose phosphate pathway.</text>
</comment>
<feature type="binding site" evidence="12">
    <location>
        <position position="186"/>
    </location>
    <ligand>
        <name>ATP</name>
        <dbReference type="ChEBI" id="CHEBI:30616"/>
    </ligand>
</feature>
<feature type="binding site" evidence="12">
    <location>
        <begin position="40"/>
        <end position="44"/>
    </location>
    <ligand>
        <name>substrate</name>
    </ligand>
</feature>
<evidence type="ECO:0000256" key="6">
    <source>
        <dbReference type="ARBA" id="ARBA00022741"/>
    </source>
</evidence>
<keyword evidence="9 12" id="KW-0460">Magnesium</keyword>
<evidence type="ECO:0000256" key="7">
    <source>
        <dbReference type="ARBA" id="ARBA00022777"/>
    </source>
</evidence>
<dbReference type="GO" id="GO:0046872">
    <property type="term" value="F:metal ion binding"/>
    <property type="evidence" value="ECO:0007669"/>
    <property type="project" value="UniProtKB-KW"/>
</dbReference>
<dbReference type="STRING" id="375.BKD09_RS43275"/>
<evidence type="ECO:0000256" key="5">
    <source>
        <dbReference type="ARBA" id="ARBA00022723"/>
    </source>
</evidence>
<evidence type="ECO:0000256" key="12">
    <source>
        <dbReference type="HAMAP-Rule" id="MF_01987"/>
    </source>
</evidence>
<comment type="caution">
    <text evidence="14">The sequence shown here is derived from an EMBL/GenBank/DDBJ whole genome shotgun (WGS) entry which is preliminary data.</text>
</comment>
<feature type="binding site" evidence="12">
    <location>
        <begin position="222"/>
        <end position="227"/>
    </location>
    <ligand>
        <name>ATP</name>
        <dbReference type="ChEBI" id="CHEBI:30616"/>
    </ligand>
</feature>
<dbReference type="EC" id="2.7.1.15" evidence="2 12"/>
<organism evidence="14 15">
    <name type="scientific">Bradyrhizobium japonicum</name>
    <dbReference type="NCBI Taxonomy" id="375"/>
    <lineage>
        <taxon>Bacteria</taxon>
        <taxon>Pseudomonadati</taxon>
        <taxon>Pseudomonadota</taxon>
        <taxon>Alphaproteobacteria</taxon>
        <taxon>Hyphomicrobiales</taxon>
        <taxon>Nitrobacteraceae</taxon>
        <taxon>Bradyrhizobium</taxon>
    </lineage>
</organism>
<dbReference type="GO" id="GO:0005524">
    <property type="term" value="F:ATP binding"/>
    <property type="evidence" value="ECO:0007669"/>
    <property type="project" value="UniProtKB-UniRule"/>
</dbReference>
<dbReference type="InterPro" id="IPR029056">
    <property type="entry name" value="Ribokinase-like"/>
</dbReference>
<comment type="similarity">
    <text evidence="12">Belongs to the carbohydrate kinase PfkB family. Ribokinase subfamily.</text>
</comment>
<keyword evidence="5 12" id="KW-0479">Metal-binding</keyword>
<reference evidence="14 15" key="1">
    <citation type="submission" date="2014-09" db="EMBL/GenBank/DDBJ databases">
        <title>Draft genome of Bradyrhizobium japonicum Is-34.</title>
        <authorList>
            <person name="Tsurumaru H."/>
            <person name="Yamakawa T."/>
            <person name="Hashimoto S."/>
            <person name="Okizaki K."/>
            <person name="Kanesaki Y."/>
            <person name="Yoshikawa H."/>
            <person name="Yajima S."/>
        </authorList>
    </citation>
    <scope>NUCLEOTIDE SEQUENCE [LARGE SCALE GENOMIC DNA]</scope>
    <source>
        <strain evidence="14 15">Is-34</strain>
    </source>
</reference>
<feature type="binding site" evidence="12">
    <location>
        <position position="254"/>
    </location>
    <ligand>
        <name>substrate</name>
    </ligand>
</feature>
<accession>A0A0A3XU45</accession>
<evidence type="ECO:0000256" key="1">
    <source>
        <dbReference type="ARBA" id="ARBA00005380"/>
    </source>
</evidence>
<feature type="binding site" evidence="12">
    <location>
        <begin position="253"/>
        <end position="254"/>
    </location>
    <ligand>
        <name>ATP</name>
        <dbReference type="ChEBI" id="CHEBI:30616"/>
    </ligand>
</feature>
<evidence type="ECO:0000256" key="8">
    <source>
        <dbReference type="ARBA" id="ARBA00022840"/>
    </source>
</evidence>
<dbReference type="PANTHER" id="PTHR10584">
    <property type="entry name" value="SUGAR KINASE"/>
    <property type="match status" value="1"/>
</dbReference>
<dbReference type="EMBL" id="JRPN01000017">
    <property type="protein sequence ID" value="KGT77977.1"/>
    <property type="molecule type" value="Genomic_DNA"/>
</dbReference>
<dbReference type="UniPathway" id="UPA00916">
    <property type="reaction ID" value="UER00889"/>
</dbReference>
<feature type="domain" description="Carbohydrate kinase PfkB" evidence="13">
    <location>
        <begin position="6"/>
        <end position="295"/>
    </location>
</feature>
<evidence type="ECO:0000256" key="3">
    <source>
        <dbReference type="ARBA" id="ARBA00016943"/>
    </source>
</evidence>
<keyword evidence="11 12" id="KW-0119">Carbohydrate metabolism</keyword>
<keyword evidence="6 12" id="KW-0547">Nucleotide-binding</keyword>
<evidence type="ECO:0000256" key="4">
    <source>
        <dbReference type="ARBA" id="ARBA00022679"/>
    </source>
</evidence>
<evidence type="ECO:0000259" key="13">
    <source>
        <dbReference type="Pfam" id="PF00294"/>
    </source>
</evidence>
<dbReference type="Pfam" id="PF00294">
    <property type="entry name" value="PfkB"/>
    <property type="match status" value="1"/>
</dbReference>
<dbReference type="PRINTS" id="PR00990">
    <property type="entry name" value="RIBOKINASE"/>
</dbReference>
<feature type="binding site" evidence="12">
    <location>
        <position position="248"/>
    </location>
    <ligand>
        <name>K(+)</name>
        <dbReference type="ChEBI" id="CHEBI:29103"/>
    </ligand>
</feature>
<feature type="binding site" evidence="12">
    <location>
        <position position="250"/>
    </location>
    <ligand>
        <name>K(+)</name>
        <dbReference type="ChEBI" id="CHEBI:29103"/>
    </ligand>
</feature>
<evidence type="ECO:0000256" key="2">
    <source>
        <dbReference type="ARBA" id="ARBA00012035"/>
    </source>
</evidence>
<feature type="binding site" evidence="12">
    <location>
        <position position="284"/>
    </location>
    <ligand>
        <name>K(+)</name>
        <dbReference type="ChEBI" id="CHEBI:29103"/>
    </ligand>
</feature>
<keyword evidence="7 12" id="KW-0418">Kinase</keyword>
<feature type="binding site" evidence="12">
    <location>
        <begin position="13"/>
        <end position="15"/>
    </location>
    <ligand>
        <name>substrate</name>
    </ligand>
</feature>
<keyword evidence="12" id="KW-0963">Cytoplasm</keyword>
<keyword evidence="4 12" id="KW-0808">Transferase</keyword>